<reference evidence="1 2" key="1">
    <citation type="journal article" date="2015" name="Genome Announc.">
        <title>Bifidobacterium pseudolongum Strain PV8-2, Isolated from a Stool Sample of an Anemic Kenyan Infant.</title>
        <authorList>
            <person name="Vazquez-Gutierrez P."/>
            <person name="Lacroix C."/>
            <person name="Chassard C."/>
            <person name="Klumpp J."/>
            <person name="Stevens M.J."/>
            <person name="Jans C."/>
        </authorList>
    </citation>
    <scope>NUCLEOTIDE SEQUENCE [LARGE SCALE GENOMIC DNA]</scope>
    <source>
        <strain evidence="1 2">PV8-2</strain>
    </source>
</reference>
<name>A0A0A7I9S5_9BIFI</name>
<protein>
    <submittedName>
        <fullName evidence="1">Uncharacterized protein</fullName>
    </submittedName>
</protein>
<dbReference type="OrthoDB" id="3232119at2"/>
<evidence type="ECO:0000313" key="2">
    <source>
        <dbReference type="Proteomes" id="UP000030636"/>
    </source>
</evidence>
<dbReference type="AlphaFoldDB" id="A0A0A7I9S5"/>
<dbReference type="KEGG" id="bpsp:AH67_03145"/>
<dbReference type="EMBL" id="CP007457">
    <property type="protein sequence ID" value="AIZ17023.1"/>
    <property type="molecule type" value="Genomic_DNA"/>
</dbReference>
<accession>A0A0A7I9S5</accession>
<sequence length="135" mass="14909">MGYVIALCIVVLAAFVCTAVVLGRDGGEREARAFTELEPEQQQVLYNTPIKYEDESHQAWCQKGIVRNVTPRDDDTADVEVMWYNAKPDETTRKKETNIEHIAAKKKDVQAKGVHKGGVVTIRVQPGQGVTVVAA</sequence>
<dbReference type="Proteomes" id="UP000030636">
    <property type="component" value="Chromosome"/>
</dbReference>
<organism evidence="1 2">
    <name type="scientific">Bifidobacterium pseudolongum PV8-2</name>
    <dbReference type="NCBI Taxonomy" id="1447715"/>
    <lineage>
        <taxon>Bacteria</taxon>
        <taxon>Bacillati</taxon>
        <taxon>Actinomycetota</taxon>
        <taxon>Actinomycetes</taxon>
        <taxon>Bifidobacteriales</taxon>
        <taxon>Bifidobacteriaceae</taxon>
        <taxon>Bifidobacterium</taxon>
    </lineage>
</organism>
<dbReference type="STRING" id="1447715.AH67_03145"/>
<evidence type="ECO:0000313" key="1">
    <source>
        <dbReference type="EMBL" id="AIZ17023.1"/>
    </source>
</evidence>
<gene>
    <name evidence="1" type="ORF">AH67_03145</name>
</gene>
<proteinExistence type="predicted"/>
<dbReference type="RefSeq" id="WP_039171499.1">
    <property type="nucleotide sequence ID" value="NZ_CP007457.1"/>
</dbReference>
<keyword evidence="2" id="KW-1185">Reference proteome</keyword>
<dbReference type="HOGENOM" id="CLU_1881700_0_0_11"/>